<evidence type="ECO:0000256" key="5">
    <source>
        <dbReference type="ARBA" id="ARBA00022741"/>
    </source>
</evidence>
<dbReference type="InterPro" id="IPR022673">
    <property type="entry name" value="Hexokinase_C"/>
</dbReference>
<comment type="catalytic activity">
    <reaction evidence="8">
        <text>a D-hexose + ATP = a D-hexose 6-phosphate + ADP + H(+)</text>
        <dbReference type="Rhea" id="RHEA:22740"/>
        <dbReference type="ChEBI" id="CHEBI:4194"/>
        <dbReference type="ChEBI" id="CHEBI:15378"/>
        <dbReference type="ChEBI" id="CHEBI:30616"/>
        <dbReference type="ChEBI" id="CHEBI:229467"/>
        <dbReference type="ChEBI" id="CHEBI:456216"/>
        <dbReference type="EC" id="2.7.1.1"/>
    </reaction>
    <physiologicalReaction direction="left-to-right" evidence="8">
        <dbReference type="Rhea" id="RHEA:22741"/>
    </physiologicalReaction>
</comment>
<dbReference type="GO" id="GO:0006006">
    <property type="term" value="P:glucose metabolic process"/>
    <property type="evidence" value="ECO:0007669"/>
    <property type="project" value="TreeGrafter"/>
</dbReference>
<dbReference type="GO" id="GO:0004340">
    <property type="term" value="F:glucokinase activity"/>
    <property type="evidence" value="ECO:0007669"/>
    <property type="project" value="TreeGrafter"/>
</dbReference>
<dbReference type="SUPFAM" id="SSF53067">
    <property type="entry name" value="Actin-like ATPase domain"/>
    <property type="match status" value="2"/>
</dbReference>
<dbReference type="OrthoDB" id="419537at2759"/>
<keyword evidence="7 10" id="KW-0067">ATP-binding</keyword>
<comment type="catalytic activity">
    <reaction evidence="9">
        <text>D-glucose + ATP = D-glucose 6-phosphate + ADP + H(+)</text>
        <dbReference type="Rhea" id="RHEA:17825"/>
        <dbReference type="ChEBI" id="CHEBI:4167"/>
        <dbReference type="ChEBI" id="CHEBI:15378"/>
        <dbReference type="ChEBI" id="CHEBI:30616"/>
        <dbReference type="ChEBI" id="CHEBI:61548"/>
        <dbReference type="ChEBI" id="CHEBI:456216"/>
        <dbReference type="EC" id="2.7.1.1"/>
    </reaction>
    <physiologicalReaction direction="left-to-right" evidence="9">
        <dbReference type="Rhea" id="RHEA:17826"/>
    </physiologicalReaction>
</comment>
<dbReference type="GO" id="GO:0008865">
    <property type="term" value="F:fructokinase activity"/>
    <property type="evidence" value="ECO:0007669"/>
    <property type="project" value="TreeGrafter"/>
</dbReference>
<comment type="pathway">
    <text evidence="1">Carbohydrate degradation; glycolysis; D-glyceraldehyde 3-phosphate and glycerone phosphate from D-glucose: step 1/4.</text>
</comment>
<keyword evidence="5 10" id="KW-0547">Nucleotide-binding</keyword>
<keyword evidence="10" id="KW-0324">Glycolysis</keyword>
<evidence type="ECO:0000256" key="8">
    <source>
        <dbReference type="ARBA" id="ARBA00044613"/>
    </source>
</evidence>
<feature type="domain" description="Hexokinase C-terminal" evidence="12">
    <location>
        <begin position="38"/>
        <end position="105"/>
    </location>
</feature>
<dbReference type="EMBL" id="PPHD01037185">
    <property type="protein sequence ID" value="POI24979.1"/>
    <property type="molecule type" value="Genomic_DNA"/>
</dbReference>
<dbReference type="GO" id="GO:0006096">
    <property type="term" value="P:glycolytic process"/>
    <property type="evidence" value="ECO:0007669"/>
    <property type="project" value="UniProtKB-UniPathway"/>
</dbReference>
<dbReference type="InterPro" id="IPR043129">
    <property type="entry name" value="ATPase_NBD"/>
</dbReference>
<dbReference type="EC" id="2.7.1.-" evidence="10"/>
<dbReference type="Gene3D" id="3.40.367.20">
    <property type="match status" value="1"/>
</dbReference>
<dbReference type="GO" id="GO:0005536">
    <property type="term" value="F:D-glucose binding"/>
    <property type="evidence" value="ECO:0007669"/>
    <property type="project" value="InterPro"/>
</dbReference>
<dbReference type="UniPathway" id="UPA00109">
    <property type="reaction ID" value="UER00180"/>
</dbReference>
<dbReference type="Pfam" id="PF00349">
    <property type="entry name" value="Hexokinase_1"/>
    <property type="match status" value="1"/>
</dbReference>
<dbReference type="GO" id="GO:0005524">
    <property type="term" value="F:ATP binding"/>
    <property type="evidence" value="ECO:0007669"/>
    <property type="project" value="UniProtKB-UniRule"/>
</dbReference>
<dbReference type="GO" id="GO:0001678">
    <property type="term" value="P:intracellular glucose homeostasis"/>
    <property type="evidence" value="ECO:0007669"/>
    <property type="project" value="InterPro"/>
</dbReference>
<dbReference type="PANTHER" id="PTHR19443:SF1">
    <property type="entry name" value="HEXOKINASE-3"/>
    <property type="match status" value="1"/>
</dbReference>
<evidence type="ECO:0000256" key="9">
    <source>
        <dbReference type="ARBA" id="ARBA00048160"/>
    </source>
</evidence>
<evidence type="ECO:0000256" key="4">
    <source>
        <dbReference type="ARBA" id="ARBA00022679"/>
    </source>
</evidence>
<evidence type="ECO:0000313" key="14">
    <source>
        <dbReference type="Proteomes" id="UP000237246"/>
    </source>
</evidence>
<evidence type="ECO:0000259" key="12">
    <source>
        <dbReference type="Pfam" id="PF03727"/>
    </source>
</evidence>
<reference evidence="13 14" key="1">
    <citation type="submission" date="2018-01" db="EMBL/GenBank/DDBJ databases">
        <title>Comparison of the Chinese Bamboo Partridge and Red Junglefowl genome sequences highlights the importance of demography in genome evolution.</title>
        <authorList>
            <person name="Tiley G.P."/>
            <person name="Kimball R.T."/>
            <person name="Braun E.L."/>
            <person name="Burleigh J.G."/>
        </authorList>
    </citation>
    <scope>NUCLEOTIDE SEQUENCE [LARGE SCALE GENOMIC DNA]</scope>
    <source>
        <strain evidence="13">RTK389</strain>
        <tissue evidence="13">Blood</tissue>
    </source>
</reference>
<evidence type="ECO:0000256" key="3">
    <source>
        <dbReference type="ARBA" id="ARBA00009225"/>
    </source>
</evidence>
<evidence type="ECO:0000259" key="11">
    <source>
        <dbReference type="Pfam" id="PF00349"/>
    </source>
</evidence>
<dbReference type="Proteomes" id="UP000237246">
    <property type="component" value="Unassembled WGS sequence"/>
</dbReference>
<keyword evidence="6 10" id="KW-0418">Kinase</keyword>
<evidence type="ECO:0000256" key="6">
    <source>
        <dbReference type="ARBA" id="ARBA00022777"/>
    </source>
</evidence>
<keyword evidence="14" id="KW-1185">Reference proteome</keyword>
<protein>
    <recommendedName>
        <fullName evidence="10">Phosphotransferase</fullName>
        <ecNumber evidence="10">2.7.1.-</ecNumber>
    </recommendedName>
</protein>
<keyword evidence="4 10" id="KW-0808">Transferase</keyword>
<dbReference type="UniPathway" id="UPA00242"/>
<comment type="caution">
    <text evidence="13">The sequence shown here is derived from an EMBL/GenBank/DDBJ whole genome shotgun (WGS) entry which is preliminary data.</text>
</comment>
<evidence type="ECO:0000256" key="2">
    <source>
        <dbReference type="ARBA" id="ARBA00005028"/>
    </source>
</evidence>
<dbReference type="PRINTS" id="PR00475">
    <property type="entry name" value="HEXOKINASE"/>
</dbReference>
<dbReference type="InterPro" id="IPR022672">
    <property type="entry name" value="Hexokinase_N"/>
</dbReference>
<dbReference type="PROSITE" id="PS51748">
    <property type="entry name" value="HEXOKINASE_2"/>
    <property type="match status" value="1"/>
</dbReference>
<dbReference type="AlphaFoldDB" id="A0A2P4SLL2"/>
<feature type="domain" description="Hexokinase N-terminal" evidence="11">
    <location>
        <begin position="1"/>
        <end position="32"/>
    </location>
</feature>
<evidence type="ECO:0000313" key="13">
    <source>
        <dbReference type="EMBL" id="POI24979.1"/>
    </source>
</evidence>
<dbReference type="Pfam" id="PF03727">
    <property type="entry name" value="Hexokinase_2"/>
    <property type="match status" value="2"/>
</dbReference>
<organism evidence="13 14">
    <name type="scientific">Bambusicola thoracicus</name>
    <name type="common">Chinese bamboo-partridge</name>
    <name type="synonym">Perdix thoracica</name>
    <dbReference type="NCBI Taxonomy" id="9083"/>
    <lineage>
        <taxon>Eukaryota</taxon>
        <taxon>Metazoa</taxon>
        <taxon>Chordata</taxon>
        <taxon>Craniata</taxon>
        <taxon>Vertebrata</taxon>
        <taxon>Euteleostomi</taxon>
        <taxon>Archelosauria</taxon>
        <taxon>Archosauria</taxon>
        <taxon>Dinosauria</taxon>
        <taxon>Saurischia</taxon>
        <taxon>Theropoda</taxon>
        <taxon>Coelurosauria</taxon>
        <taxon>Aves</taxon>
        <taxon>Neognathae</taxon>
        <taxon>Galloanserae</taxon>
        <taxon>Galliformes</taxon>
        <taxon>Phasianidae</taxon>
        <taxon>Perdicinae</taxon>
        <taxon>Bambusicola</taxon>
    </lineage>
</organism>
<dbReference type="FunFam" id="3.40.367.20:FF:000020">
    <property type="entry name" value="Hexokinase-1"/>
    <property type="match status" value="1"/>
</dbReference>
<dbReference type="GO" id="GO:0005739">
    <property type="term" value="C:mitochondrion"/>
    <property type="evidence" value="ECO:0007669"/>
    <property type="project" value="TreeGrafter"/>
</dbReference>
<dbReference type="GO" id="GO:0019158">
    <property type="term" value="F:mannokinase activity"/>
    <property type="evidence" value="ECO:0007669"/>
    <property type="project" value="TreeGrafter"/>
</dbReference>
<evidence type="ECO:0000256" key="7">
    <source>
        <dbReference type="ARBA" id="ARBA00022840"/>
    </source>
</evidence>
<dbReference type="PANTHER" id="PTHR19443">
    <property type="entry name" value="HEXOKINASE"/>
    <property type="match status" value="1"/>
</dbReference>
<comment type="pathway">
    <text evidence="2">Carbohydrate metabolism; hexose metabolism.</text>
</comment>
<gene>
    <name evidence="13" type="ORF">CIB84_011270</name>
</gene>
<name>A0A2P4SLL2_BAMTH</name>
<accession>A0A2P4SLL2</accession>
<proteinExistence type="inferred from homology"/>
<dbReference type="GO" id="GO:0005829">
    <property type="term" value="C:cytosol"/>
    <property type="evidence" value="ECO:0007669"/>
    <property type="project" value="TreeGrafter"/>
</dbReference>
<feature type="domain" description="Hexokinase C-terminal" evidence="12">
    <location>
        <begin position="131"/>
        <end position="298"/>
    </location>
</feature>
<evidence type="ECO:0000256" key="1">
    <source>
        <dbReference type="ARBA" id="ARBA00004888"/>
    </source>
</evidence>
<sequence length="310" mass="34040">MLREAAQRKQHATLKVVAVVNDTVGTMMACGYHDPKCEIGLIVGTGTNTCYMEERANVGTVEGDEGRMCINMEWGAFGDNGCLDGFFTSFDQLVDEKSINAGRQRWVTAVGWAGCYGVLGAPRQRGCALGRFEKLISGMYLGEIVRHILLALVEEQVLFRGKPSHNLQNRDIFQTKFLSKIETPGLALQQVQGILRNLELDANYEDSVLVREVCQIVSQRAAHLCAAGMAAVVEKMRESRGLEQLTVTVGVDGTLYKMHPRFSRNLQQMLQELAPRCHVTFLQSEDGSGKGAALVAAVTCREEADPSSPQ</sequence>
<comment type="similarity">
    <text evidence="3 10">Belongs to the hexokinase family.</text>
</comment>
<dbReference type="InterPro" id="IPR001312">
    <property type="entry name" value="Hexokinase"/>
</dbReference>
<evidence type="ECO:0000256" key="10">
    <source>
        <dbReference type="RuleBase" id="RU362007"/>
    </source>
</evidence>